<sequence>MASASKSLGETPKIGALGEELEGGCDDHGHSIPGWDGTPPPEAVLNSLNVDLHLALNAQKELCVMPSSGEEIMRGRRRWARWWTKRWRRIGMGELWRLGEGVLDEGVNPLVNIHESSPMLHGAEYLGALDDWVAAGLRHVQNKGFPPSSQLPSLPDTI</sequence>
<dbReference type="AlphaFoldDB" id="A0A0C3QCZ5"/>
<gene>
    <name evidence="2" type="ORF">M407DRAFT_229845</name>
</gene>
<dbReference type="Proteomes" id="UP000054248">
    <property type="component" value="Unassembled WGS sequence"/>
</dbReference>
<evidence type="ECO:0000313" key="3">
    <source>
        <dbReference type="Proteomes" id="UP000054248"/>
    </source>
</evidence>
<reference evidence="2 3" key="1">
    <citation type="submission" date="2014-04" db="EMBL/GenBank/DDBJ databases">
        <authorList>
            <consortium name="DOE Joint Genome Institute"/>
            <person name="Kuo A."/>
            <person name="Girlanda M."/>
            <person name="Perotto S."/>
            <person name="Kohler A."/>
            <person name="Nagy L.G."/>
            <person name="Floudas D."/>
            <person name="Copeland A."/>
            <person name="Barry K.W."/>
            <person name="Cichocki N."/>
            <person name="Veneault-Fourrey C."/>
            <person name="LaButti K."/>
            <person name="Lindquist E.A."/>
            <person name="Lipzen A."/>
            <person name="Lundell T."/>
            <person name="Morin E."/>
            <person name="Murat C."/>
            <person name="Sun H."/>
            <person name="Tunlid A."/>
            <person name="Henrissat B."/>
            <person name="Grigoriev I.V."/>
            <person name="Hibbett D.S."/>
            <person name="Martin F."/>
            <person name="Nordberg H.P."/>
            <person name="Cantor M.N."/>
            <person name="Hua S.X."/>
        </authorList>
    </citation>
    <scope>NUCLEOTIDE SEQUENCE [LARGE SCALE GENOMIC DNA]</scope>
    <source>
        <strain evidence="2 3">MUT 4182</strain>
    </source>
</reference>
<protein>
    <submittedName>
        <fullName evidence="2">Uncharacterized protein</fullName>
    </submittedName>
</protein>
<organism evidence="2 3">
    <name type="scientific">Tulasnella calospora MUT 4182</name>
    <dbReference type="NCBI Taxonomy" id="1051891"/>
    <lineage>
        <taxon>Eukaryota</taxon>
        <taxon>Fungi</taxon>
        <taxon>Dikarya</taxon>
        <taxon>Basidiomycota</taxon>
        <taxon>Agaricomycotina</taxon>
        <taxon>Agaricomycetes</taxon>
        <taxon>Cantharellales</taxon>
        <taxon>Tulasnellaceae</taxon>
        <taxon>Tulasnella</taxon>
    </lineage>
</organism>
<reference evidence="3" key="2">
    <citation type="submission" date="2015-01" db="EMBL/GenBank/DDBJ databases">
        <title>Evolutionary Origins and Diversification of the Mycorrhizal Mutualists.</title>
        <authorList>
            <consortium name="DOE Joint Genome Institute"/>
            <consortium name="Mycorrhizal Genomics Consortium"/>
            <person name="Kohler A."/>
            <person name="Kuo A."/>
            <person name="Nagy L.G."/>
            <person name="Floudas D."/>
            <person name="Copeland A."/>
            <person name="Barry K.W."/>
            <person name="Cichocki N."/>
            <person name="Veneault-Fourrey C."/>
            <person name="LaButti K."/>
            <person name="Lindquist E.A."/>
            <person name="Lipzen A."/>
            <person name="Lundell T."/>
            <person name="Morin E."/>
            <person name="Murat C."/>
            <person name="Riley R."/>
            <person name="Ohm R."/>
            <person name="Sun H."/>
            <person name="Tunlid A."/>
            <person name="Henrissat B."/>
            <person name="Grigoriev I.V."/>
            <person name="Hibbett D.S."/>
            <person name="Martin F."/>
        </authorList>
    </citation>
    <scope>NUCLEOTIDE SEQUENCE [LARGE SCALE GENOMIC DNA]</scope>
    <source>
        <strain evidence="3">MUT 4182</strain>
    </source>
</reference>
<proteinExistence type="predicted"/>
<dbReference type="EMBL" id="KN822991">
    <property type="protein sequence ID" value="KIO28725.1"/>
    <property type="molecule type" value="Genomic_DNA"/>
</dbReference>
<dbReference type="HOGENOM" id="CLU_1670669_0_0_1"/>
<feature type="region of interest" description="Disordered" evidence="1">
    <location>
        <begin position="1"/>
        <end position="39"/>
    </location>
</feature>
<accession>A0A0C3QCZ5</accession>
<name>A0A0C3QCZ5_9AGAM</name>
<keyword evidence="3" id="KW-1185">Reference proteome</keyword>
<evidence type="ECO:0000313" key="2">
    <source>
        <dbReference type="EMBL" id="KIO28725.1"/>
    </source>
</evidence>
<evidence type="ECO:0000256" key="1">
    <source>
        <dbReference type="SAM" id="MobiDB-lite"/>
    </source>
</evidence>